<dbReference type="EMBL" id="FOVO01000016">
    <property type="protein sequence ID" value="SFN71105.1"/>
    <property type="molecule type" value="Genomic_DNA"/>
</dbReference>
<reference evidence="2" key="1">
    <citation type="submission" date="2016-10" db="EMBL/GenBank/DDBJ databases">
        <authorList>
            <person name="Varghese N."/>
            <person name="Submissions S."/>
        </authorList>
    </citation>
    <scope>NUCLEOTIDE SEQUENCE [LARGE SCALE GENOMIC DNA]</scope>
    <source>
        <strain evidence="2">DSM 16522</strain>
    </source>
</reference>
<evidence type="ECO:0000313" key="2">
    <source>
        <dbReference type="Proteomes" id="UP000199011"/>
    </source>
</evidence>
<dbReference type="AlphaFoldDB" id="A0A1I5B8R5"/>
<accession>A0A1I5B8R5</accession>
<sequence>MKEIDNNLLNSVSGAGIIERVTEVFHEVEKYVCDSVKRFGHIAYEIASEGWKLLEDGVKYINNGDVK</sequence>
<name>A0A1I5B8R5_9GAMM</name>
<gene>
    <name evidence="1" type="ORF">SAMN05421579_11658</name>
</gene>
<protein>
    <submittedName>
        <fullName evidence="1">Uncharacterized protein</fullName>
    </submittedName>
</protein>
<organism evidence="1 2">
    <name type="scientific">Xenorhabdus japonica</name>
    <dbReference type="NCBI Taxonomy" id="53341"/>
    <lineage>
        <taxon>Bacteria</taxon>
        <taxon>Pseudomonadati</taxon>
        <taxon>Pseudomonadota</taxon>
        <taxon>Gammaproteobacteria</taxon>
        <taxon>Enterobacterales</taxon>
        <taxon>Morganellaceae</taxon>
        <taxon>Xenorhabdus</taxon>
    </lineage>
</organism>
<proteinExistence type="predicted"/>
<evidence type="ECO:0000313" key="1">
    <source>
        <dbReference type="EMBL" id="SFN71105.1"/>
    </source>
</evidence>
<dbReference type="Proteomes" id="UP000199011">
    <property type="component" value="Unassembled WGS sequence"/>
</dbReference>
<keyword evidence="2" id="KW-1185">Reference proteome</keyword>